<dbReference type="RefSeq" id="WP_133590263.1">
    <property type="nucleotide sequence ID" value="NZ_CP037953.1"/>
</dbReference>
<dbReference type="InterPro" id="IPR003594">
    <property type="entry name" value="HATPase_dom"/>
</dbReference>
<keyword evidence="5" id="KW-1133">Transmembrane helix</keyword>
<accession>A0A4V3D7N4</accession>
<evidence type="ECO:0000256" key="4">
    <source>
        <dbReference type="SAM" id="Coils"/>
    </source>
</evidence>
<keyword evidence="9" id="KW-1185">Reference proteome</keyword>
<evidence type="ECO:0000256" key="5">
    <source>
        <dbReference type="SAM" id="Phobius"/>
    </source>
</evidence>
<evidence type="ECO:0000256" key="2">
    <source>
        <dbReference type="ARBA" id="ARBA00022777"/>
    </source>
</evidence>
<feature type="domain" description="Histidine kinase/HSP90-like ATPase" evidence="6">
    <location>
        <begin position="293"/>
        <end position="377"/>
    </location>
</feature>
<dbReference type="OrthoDB" id="9797605at2"/>
<keyword evidence="1" id="KW-0808">Transferase</keyword>
<evidence type="ECO:0000313" key="8">
    <source>
        <dbReference type="EMBL" id="TDQ48397.1"/>
    </source>
</evidence>
<feature type="transmembrane region" description="Helical" evidence="5">
    <location>
        <begin position="12"/>
        <end position="31"/>
    </location>
</feature>
<evidence type="ECO:0000259" key="7">
    <source>
        <dbReference type="Pfam" id="PF07730"/>
    </source>
</evidence>
<dbReference type="Gene3D" id="3.30.565.10">
    <property type="entry name" value="Histidine kinase-like ATPase, C-terminal domain"/>
    <property type="match status" value="1"/>
</dbReference>
<dbReference type="Pfam" id="PF02518">
    <property type="entry name" value="HATPase_c"/>
    <property type="match status" value="1"/>
</dbReference>
<dbReference type="EMBL" id="SNYM01000007">
    <property type="protein sequence ID" value="TDQ48397.1"/>
    <property type="molecule type" value="Genomic_DNA"/>
</dbReference>
<comment type="caution">
    <text evidence="8">The sequence shown here is derived from an EMBL/GenBank/DDBJ whole genome shotgun (WGS) entry which is preliminary data.</text>
</comment>
<dbReference type="InterPro" id="IPR050482">
    <property type="entry name" value="Sensor_HK_TwoCompSys"/>
</dbReference>
<dbReference type="PANTHER" id="PTHR24421:SF59">
    <property type="entry name" value="OXYGEN SENSOR HISTIDINE KINASE NREB"/>
    <property type="match status" value="1"/>
</dbReference>
<dbReference type="CDD" id="cd16917">
    <property type="entry name" value="HATPase_UhpB-NarQ-NarX-like"/>
    <property type="match status" value="1"/>
</dbReference>
<feature type="domain" description="Signal transduction histidine kinase subgroup 3 dimerisation and phosphoacceptor" evidence="7">
    <location>
        <begin position="192"/>
        <end position="252"/>
    </location>
</feature>
<dbReference type="GO" id="GO:0016020">
    <property type="term" value="C:membrane"/>
    <property type="evidence" value="ECO:0007669"/>
    <property type="project" value="InterPro"/>
</dbReference>
<dbReference type="InterPro" id="IPR011712">
    <property type="entry name" value="Sig_transdc_His_kin_sub3_dim/P"/>
</dbReference>
<dbReference type="Proteomes" id="UP000295375">
    <property type="component" value="Unassembled WGS sequence"/>
</dbReference>
<dbReference type="AlphaFoldDB" id="A0A4V3D7N4"/>
<evidence type="ECO:0000256" key="1">
    <source>
        <dbReference type="ARBA" id="ARBA00022679"/>
    </source>
</evidence>
<keyword evidence="2 8" id="KW-0418">Kinase</keyword>
<gene>
    <name evidence="8" type="ORF">EV696_107134</name>
</gene>
<keyword evidence="5" id="KW-0812">Transmembrane</keyword>
<feature type="coiled-coil region" evidence="4">
    <location>
        <begin position="156"/>
        <end position="183"/>
    </location>
</feature>
<dbReference type="Pfam" id="PF07730">
    <property type="entry name" value="HisKA_3"/>
    <property type="match status" value="1"/>
</dbReference>
<feature type="transmembrane region" description="Helical" evidence="5">
    <location>
        <begin position="43"/>
        <end position="60"/>
    </location>
</feature>
<dbReference type="InterPro" id="IPR036890">
    <property type="entry name" value="HATPase_C_sf"/>
</dbReference>
<keyword evidence="4" id="KW-0175">Coiled coil</keyword>
<feature type="transmembrane region" description="Helical" evidence="5">
    <location>
        <begin position="115"/>
        <end position="133"/>
    </location>
</feature>
<sequence length="378" mass="42816">MFKFQWKRTDHLVFVGIGTWLLIAYLSVFVDRRAVIDMPWPQALGYSLGLLGFITGFLRYTQPFTFNEGQLERFALALQWVSILLMQLIEVRSLHLIYVIIWASQLPHVTSMVRSLLATALTLVLLIGIDQWQHSDQSWIWELAMYFLFSSFGILLSVHALEAEKARDKLAEKNAELQATQQLLAANAKEHERLRIARDLHDSMGHHLTSLALQLELASHQQGEALQNTIQKSRHLTKLLLADVRATVSDMRALPSVNIRELLQPIVAVVPRLKLKLDVERELLCHDAKTAETILRATQEIITNCLKHSDASELTINIRQEQENLIIDAIDNGQVQHPIAEGYGLKGLRERVEALSGTLRYGSAENQGFFVHLSLPAS</sequence>
<keyword evidence="5" id="KW-0472">Membrane</keyword>
<dbReference type="SUPFAM" id="SSF55874">
    <property type="entry name" value="ATPase domain of HSP90 chaperone/DNA topoisomerase II/histidine kinase"/>
    <property type="match status" value="1"/>
</dbReference>
<dbReference type="GO" id="GO:0000155">
    <property type="term" value="F:phosphorelay sensor kinase activity"/>
    <property type="evidence" value="ECO:0007669"/>
    <property type="project" value="InterPro"/>
</dbReference>
<reference evidence="8 9" key="1">
    <citation type="submission" date="2019-03" db="EMBL/GenBank/DDBJ databases">
        <title>Genomic Encyclopedia of Type Strains, Phase IV (KMG-IV): sequencing the most valuable type-strain genomes for metagenomic binning, comparative biology and taxonomic classification.</title>
        <authorList>
            <person name="Goeker M."/>
        </authorList>
    </citation>
    <scope>NUCLEOTIDE SEQUENCE [LARGE SCALE GENOMIC DNA]</scope>
    <source>
        <strain evidence="8 9">DSM 103792</strain>
    </source>
</reference>
<dbReference type="Gene3D" id="1.20.5.1930">
    <property type="match status" value="1"/>
</dbReference>
<evidence type="ECO:0000256" key="3">
    <source>
        <dbReference type="ARBA" id="ARBA00023012"/>
    </source>
</evidence>
<evidence type="ECO:0000259" key="6">
    <source>
        <dbReference type="Pfam" id="PF02518"/>
    </source>
</evidence>
<feature type="transmembrane region" description="Helical" evidence="5">
    <location>
        <begin position="139"/>
        <end position="161"/>
    </location>
</feature>
<keyword evidence="3" id="KW-0902">Two-component regulatory system</keyword>
<evidence type="ECO:0000313" key="9">
    <source>
        <dbReference type="Proteomes" id="UP000295375"/>
    </source>
</evidence>
<name>A0A4V3D7N4_9GAMM</name>
<protein>
    <submittedName>
        <fullName evidence="8">Signal transduction histidine kinase</fullName>
    </submittedName>
</protein>
<feature type="transmembrane region" description="Helical" evidence="5">
    <location>
        <begin position="80"/>
        <end position="103"/>
    </location>
</feature>
<proteinExistence type="predicted"/>
<organism evidence="8 9">
    <name type="scientific">Permianibacter aggregans</name>
    <dbReference type="NCBI Taxonomy" id="1510150"/>
    <lineage>
        <taxon>Bacteria</taxon>
        <taxon>Pseudomonadati</taxon>
        <taxon>Pseudomonadota</taxon>
        <taxon>Gammaproteobacteria</taxon>
        <taxon>Pseudomonadales</taxon>
        <taxon>Pseudomonadaceae</taxon>
        <taxon>Permianibacter</taxon>
    </lineage>
</organism>
<dbReference type="PANTHER" id="PTHR24421">
    <property type="entry name" value="NITRATE/NITRITE SENSOR PROTEIN NARX-RELATED"/>
    <property type="match status" value="1"/>
</dbReference>
<dbReference type="GO" id="GO:0046983">
    <property type="term" value="F:protein dimerization activity"/>
    <property type="evidence" value="ECO:0007669"/>
    <property type="project" value="InterPro"/>
</dbReference>